<evidence type="ECO:0000313" key="5">
    <source>
        <dbReference type="EMBL" id="GHO55961.1"/>
    </source>
</evidence>
<dbReference type="Pfam" id="PF13561">
    <property type="entry name" value="adh_short_C2"/>
    <property type="match status" value="1"/>
</dbReference>
<accession>A0ABQ3UIG1</accession>
<dbReference type="EMBL" id="BNJG01000001">
    <property type="protein sequence ID" value="GHO52511.1"/>
    <property type="molecule type" value="Genomic_DNA"/>
</dbReference>
<dbReference type="InterPro" id="IPR002347">
    <property type="entry name" value="SDR_fam"/>
</dbReference>
<dbReference type="SMART" id="SM00822">
    <property type="entry name" value="PKS_KR"/>
    <property type="match status" value="1"/>
</dbReference>
<comment type="caution">
    <text evidence="4">The sequence shown here is derived from an EMBL/GenBank/DDBJ whole genome shotgun (WGS) entry which is preliminary data.</text>
</comment>
<evidence type="ECO:0000313" key="6">
    <source>
        <dbReference type="Proteomes" id="UP000654345"/>
    </source>
</evidence>
<proteinExistence type="inferred from homology"/>
<dbReference type="Gene3D" id="3.40.50.720">
    <property type="entry name" value="NAD(P)-binding Rossmann-like Domain"/>
    <property type="match status" value="1"/>
</dbReference>
<dbReference type="PRINTS" id="PR00080">
    <property type="entry name" value="SDRFAMILY"/>
</dbReference>
<organism evidence="4 6">
    <name type="scientific">Ktedonobacter robiniae</name>
    <dbReference type="NCBI Taxonomy" id="2778365"/>
    <lineage>
        <taxon>Bacteria</taxon>
        <taxon>Bacillati</taxon>
        <taxon>Chloroflexota</taxon>
        <taxon>Ktedonobacteria</taxon>
        <taxon>Ktedonobacterales</taxon>
        <taxon>Ktedonobacteraceae</taxon>
        <taxon>Ktedonobacter</taxon>
    </lineage>
</organism>
<feature type="domain" description="Ketoreductase" evidence="3">
    <location>
        <begin position="7"/>
        <end position="217"/>
    </location>
</feature>
<dbReference type="PANTHER" id="PTHR43639:SF1">
    <property type="entry name" value="SHORT-CHAIN DEHYDROGENASE_REDUCTASE FAMILY PROTEIN"/>
    <property type="match status" value="1"/>
</dbReference>
<evidence type="ECO:0000256" key="1">
    <source>
        <dbReference type="ARBA" id="ARBA00006484"/>
    </source>
</evidence>
<gene>
    <name evidence="4" type="ORF">KSB_09860</name>
    <name evidence="5" type="ORF">KSB_44360</name>
</gene>
<evidence type="ECO:0000313" key="4">
    <source>
        <dbReference type="EMBL" id="GHO52511.1"/>
    </source>
</evidence>
<dbReference type="Proteomes" id="UP000654345">
    <property type="component" value="Unassembled WGS sequence"/>
</dbReference>
<dbReference type="PRINTS" id="PR00081">
    <property type="entry name" value="GDHRDH"/>
</dbReference>
<dbReference type="InterPro" id="IPR057326">
    <property type="entry name" value="KR_dom"/>
</dbReference>
<reference evidence="4 6" key="1">
    <citation type="journal article" date="2021" name="Int. J. Syst. Evol. Microbiol.">
        <title>Reticulibacter mediterranei gen. nov., sp. nov., within the new family Reticulibacteraceae fam. nov., and Ktedonospora formicarum gen. nov., sp. nov., Ktedonobacter robiniae sp. nov., Dictyobacter formicarum sp. nov. and Dictyobacter arantiisoli sp. nov., belonging to the class Ktedonobacteria.</title>
        <authorList>
            <person name="Yabe S."/>
            <person name="Zheng Y."/>
            <person name="Wang C.M."/>
            <person name="Sakai Y."/>
            <person name="Abe K."/>
            <person name="Yokota A."/>
            <person name="Donadio S."/>
            <person name="Cavaletti L."/>
            <person name="Monciardini P."/>
        </authorList>
    </citation>
    <scope>NUCLEOTIDE SEQUENCE [LARGE SCALE GENOMIC DNA]</scope>
    <source>
        <strain evidence="4 6">SOSP1-30</strain>
    </source>
</reference>
<dbReference type="InterPro" id="IPR036291">
    <property type="entry name" value="NAD(P)-bd_dom_sf"/>
</dbReference>
<evidence type="ECO:0000259" key="3">
    <source>
        <dbReference type="SMART" id="SM00822"/>
    </source>
</evidence>
<dbReference type="PANTHER" id="PTHR43639">
    <property type="entry name" value="OXIDOREDUCTASE, SHORT-CHAIN DEHYDROGENASE/REDUCTASE FAMILY (AFU_ORTHOLOGUE AFUA_5G02870)"/>
    <property type="match status" value="1"/>
</dbReference>
<dbReference type="EMBL" id="BNJG01000002">
    <property type="protein sequence ID" value="GHO55961.1"/>
    <property type="molecule type" value="Genomic_DNA"/>
</dbReference>
<dbReference type="CDD" id="cd05362">
    <property type="entry name" value="THN_reductase-like_SDR_c"/>
    <property type="match status" value="1"/>
</dbReference>
<dbReference type="SUPFAM" id="SSF51735">
    <property type="entry name" value="NAD(P)-binding Rossmann-fold domains"/>
    <property type="match status" value="1"/>
</dbReference>
<comment type="similarity">
    <text evidence="1">Belongs to the short-chain dehydrogenases/reductases (SDR) family.</text>
</comment>
<protein>
    <submittedName>
        <fullName evidence="4">3-ketoacyl-ACP reductase</fullName>
    </submittedName>
</protein>
<sequence>MTSLTGKVALVTGAGRGIGRTIAERLGEDGASVIVNYNQSENLAKEVVDTIVAKGGRALALQADISKLSEVRRLFQEAEDHLGQLNILINNAGIGLLRPTAEMTEEEFDSLFTLNTKGTFFALQEAARRMRDGGHIVSISTGATIAITPGFGAYAGSKAAVEQFSLALSKELGPRGITVNTVLPAIVDTGTLVLPDEVIAQLIQQTPLGRLGQPRDIADIIAFLVSDQARWITGQTLRAGGGLI</sequence>
<keyword evidence="2" id="KW-0560">Oxidoreductase</keyword>
<evidence type="ECO:0000256" key="2">
    <source>
        <dbReference type="ARBA" id="ARBA00023002"/>
    </source>
</evidence>
<dbReference type="RefSeq" id="WP_201369414.1">
    <property type="nucleotide sequence ID" value="NZ_BNJG01000001.1"/>
</dbReference>
<keyword evidence="6" id="KW-1185">Reference proteome</keyword>
<dbReference type="NCBIfam" id="NF005559">
    <property type="entry name" value="PRK07231.1"/>
    <property type="match status" value="1"/>
</dbReference>
<name>A0ABQ3UIG1_9CHLR</name>